<evidence type="ECO:0000313" key="4">
    <source>
        <dbReference type="EMBL" id="KAE8237569.1"/>
    </source>
</evidence>
<dbReference type="EMBL" id="LWDD02003267">
    <property type="protein sequence ID" value="KAE8237569.1"/>
    <property type="molecule type" value="Genomic_DNA"/>
</dbReference>
<dbReference type="InterPro" id="IPR033468">
    <property type="entry name" value="Metaxin_GST"/>
</dbReference>
<evidence type="ECO:0000256" key="2">
    <source>
        <dbReference type="SAM" id="SignalP"/>
    </source>
</evidence>
<proteinExistence type="predicted"/>
<accession>A0A8T8SDB7</accession>
<dbReference type="Pfam" id="PF17171">
    <property type="entry name" value="GST_C_6"/>
    <property type="match status" value="1"/>
</dbReference>
<feature type="region of interest" description="Disordered" evidence="1">
    <location>
        <begin position="485"/>
        <end position="530"/>
    </location>
</feature>
<feature type="non-terminal residue" evidence="4">
    <location>
        <position position="530"/>
    </location>
</feature>
<feature type="compositionally biased region" description="Basic and acidic residues" evidence="1">
    <location>
        <begin position="203"/>
        <end position="212"/>
    </location>
</feature>
<name>A0A8T8SDB7_9BASI</name>
<dbReference type="AlphaFoldDB" id="A0A8T8SDB7"/>
<evidence type="ECO:0000259" key="3">
    <source>
        <dbReference type="Pfam" id="PF17171"/>
    </source>
</evidence>
<reference evidence="4" key="1">
    <citation type="submission" date="2016-04" db="EMBL/GenBank/DDBJ databases">
        <authorList>
            <person name="Nguyen H.D."/>
            <person name="Kesanakurti P."/>
            <person name="Cullis J."/>
            <person name="Levesque C.A."/>
            <person name="Hambleton S."/>
        </authorList>
    </citation>
    <scope>NUCLEOTIDE SEQUENCE</scope>
    <source>
        <strain evidence="4">DAOMC 238032</strain>
    </source>
</reference>
<protein>
    <recommendedName>
        <fullName evidence="3">Metaxin glutathione S-transferase domain-containing protein</fullName>
    </recommendedName>
</protein>
<evidence type="ECO:0000256" key="1">
    <source>
        <dbReference type="SAM" id="MobiDB-lite"/>
    </source>
</evidence>
<gene>
    <name evidence="4" type="ORF">A4X03_0g9078</name>
</gene>
<feature type="signal peptide" evidence="2">
    <location>
        <begin position="1"/>
        <end position="17"/>
    </location>
</feature>
<evidence type="ECO:0000313" key="5">
    <source>
        <dbReference type="Proteomes" id="UP000077671"/>
    </source>
</evidence>
<feature type="domain" description="Metaxin glutathione S-transferase" evidence="3">
    <location>
        <begin position="276"/>
        <end position="340"/>
    </location>
</feature>
<comment type="caution">
    <text evidence="4">The sequence shown here is derived from an EMBL/GenBank/DDBJ whole genome shotgun (WGS) entry which is preliminary data.</text>
</comment>
<dbReference type="Proteomes" id="UP000077671">
    <property type="component" value="Unassembled WGS sequence"/>
</dbReference>
<organism evidence="4 5">
    <name type="scientific">Tilletia caries</name>
    <name type="common">wheat bunt fungus</name>
    <dbReference type="NCBI Taxonomy" id="13290"/>
    <lineage>
        <taxon>Eukaryota</taxon>
        <taxon>Fungi</taxon>
        <taxon>Dikarya</taxon>
        <taxon>Basidiomycota</taxon>
        <taxon>Ustilaginomycotina</taxon>
        <taxon>Exobasidiomycetes</taxon>
        <taxon>Tilletiales</taxon>
        <taxon>Tilletiaceae</taxon>
        <taxon>Tilletia</taxon>
    </lineage>
</organism>
<feature type="region of interest" description="Disordered" evidence="1">
    <location>
        <begin position="199"/>
        <end position="236"/>
    </location>
</feature>
<sequence length="530" mass="56554">MATLFLWGALDPTPAAAADESVPVALPTLDPPSLYAASLLRLLPAHEQHALTLATPSALLHATVPRLEFSDSRAYAARTDALHGIRPIETYARTPNAAQQRPSIDDALRSTPLLSSRATALHAVLTHQLEPITLHALFSHQHNFAALAVPTYTYSPGQKAPSSWGAKVGMVLGAPVQVRPRLRASVQAQLGRRGIWGLAGSPEEERERETRTRKGRRLGKPPAGGKQDGPARVRAGEKDAKIGLKGSSRKEIVIGWERAKLTSIAKGSLDVLNATLEQDLNKTSWLLGTSSPTSLDAHLFSVIAPVLLLPPKSADKLGASTPMASLLRTQYPALVAHTTRLAQRLWAVQPVGVEGGPSASASASAAETQWEWKSTETQRIHVARTFASSSSSSTPSSVSLSAAAGYLASSALSAPVRAWSSMRSYIYPRRAARPPPDSSSSSTASSLLRPENLGWGRIIWISSAVVGVVSFIFVTGLIQIEIVDVEEGEGQEEDDSDADEGGEGGEEEEGDEVEGVNEREIDDEEVLMQE</sequence>
<keyword evidence="2" id="KW-0732">Signal</keyword>
<feature type="chain" id="PRO_5035810677" description="Metaxin glutathione S-transferase domain-containing protein" evidence="2">
    <location>
        <begin position="18"/>
        <end position="530"/>
    </location>
</feature>
<reference evidence="4" key="2">
    <citation type="journal article" date="2019" name="IMA Fungus">
        <title>Genome sequencing and comparison of five Tilletia species to identify candidate genes for the detection of regulated species infecting wheat.</title>
        <authorList>
            <person name="Nguyen H.D.T."/>
            <person name="Sultana T."/>
            <person name="Kesanakurti P."/>
            <person name="Hambleton S."/>
        </authorList>
    </citation>
    <scope>NUCLEOTIDE SEQUENCE</scope>
    <source>
        <strain evidence="4">DAOMC 238032</strain>
    </source>
</reference>